<dbReference type="Gene3D" id="3.40.50.150">
    <property type="entry name" value="Vaccinia Virus protein VP39"/>
    <property type="match status" value="1"/>
</dbReference>
<dbReference type="SUPFAM" id="SSF53335">
    <property type="entry name" value="S-adenosyl-L-methionine-dependent methyltransferases"/>
    <property type="match status" value="1"/>
</dbReference>
<comment type="caution">
    <text evidence="1">The sequence shown here is derived from an EMBL/GenBank/DDBJ whole genome shotgun (WGS) entry which is preliminary data.</text>
</comment>
<dbReference type="PANTHER" id="PTHR35897:SF2">
    <property type="entry name" value="METHYLTRANSFERASE DOMAIN-CONTAINING PROTEIN"/>
    <property type="match status" value="1"/>
</dbReference>
<accession>A0AA43QJE4</accession>
<keyword evidence="2" id="KW-1185">Reference proteome</keyword>
<proteinExistence type="predicted"/>
<protein>
    <recommendedName>
        <fullName evidence="3">Methyltransferase domain-containing protein</fullName>
    </recommendedName>
</protein>
<dbReference type="InterPro" id="IPR051654">
    <property type="entry name" value="Meroterpenoid_MTases"/>
</dbReference>
<name>A0AA43QJE4_9LECA</name>
<dbReference type="Proteomes" id="UP001161017">
    <property type="component" value="Unassembled WGS sequence"/>
</dbReference>
<dbReference type="EMBL" id="JAPUFD010000006">
    <property type="protein sequence ID" value="MDI1487603.1"/>
    <property type="molecule type" value="Genomic_DNA"/>
</dbReference>
<sequence length="302" mass="34472">MPQRAGPETSRTKERPWFHSSIGETLTPTGRELFEKYSKIPPAEVDDHLYKARDFAWDIFPWPCVGEFWFVHFGLSLHPQYPALLARLTSPTNPSPPRLLDLGTCLGQDLRKLVFDGVPAEQLYGSDIFSDFEQAGTMLFRDEEKFAGHFIAADLLVEDADDSLGALVKTEETWDVVSALMFLHIWDYKNQVAACKRILKLLKPEKGSLLIGASTGSVKPGEEWYKPPLVPQERSIYRHSNETFVQMWNEIEEDLGIRVKVECTYDDEGERAARLKEEEGKGKGHFFKGGDQRRLYFSVELL</sequence>
<reference evidence="1" key="1">
    <citation type="journal article" date="2023" name="Genome Biol. Evol.">
        <title>First Whole Genome Sequence and Flow Cytometry Genome Size Data for the Lichen-Forming Fungus Ramalina farinacea (Ascomycota).</title>
        <authorList>
            <person name="Llewellyn T."/>
            <person name="Mian S."/>
            <person name="Hill R."/>
            <person name="Leitch I.J."/>
            <person name="Gaya E."/>
        </authorList>
    </citation>
    <scope>NUCLEOTIDE SEQUENCE</scope>
    <source>
        <strain evidence="1">LIQ254RAFAR</strain>
    </source>
</reference>
<organism evidence="1 2">
    <name type="scientific">Ramalina farinacea</name>
    <dbReference type="NCBI Taxonomy" id="258253"/>
    <lineage>
        <taxon>Eukaryota</taxon>
        <taxon>Fungi</taxon>
        <taxon>Dikarya</taxon>
        <taxon>Ascomycota</taxon>
        <taxon>Pezizomycotina</taxon>
        <taxon>Lecanoromycetes</taxon>
        <taxon>OSLEUM clade</taxon>
        <taxon>Lecanoromycetidae</taxon>
        <taxon>Lecanorales</taxon>
        <taxon>Lecanorineae</taxon>
        <taxon>Ramalinaceae</taxon>
        <taxon>Ramalina</taxon>
    </lineage>
</organism>
<dbReference type="AlphaFoldDB" id="A0AA43QJE4"/>
<dbReference type="PANTHER" id="PTHR35897">
    <property type="entry name" value="METHYLTRANSFERASE AUSD"/>
    <property type="match status" value="1"/>
</dbReference>
<gene>
    <name evidence="1" type="ORF">OHK93_006873</name>
</gene>
<evidence type="ECO:0000313" key="2">
    <source>
        <dbReference type="Proteomes" id="UP001161017"/>
    </source>
</evidence>
<dbReference type="InterPro" id="IPR029063">
    <property type="entry name" value="SAM-dependent_MTases_sf"/>
</dbReference>
<evidence type="ECO:0000313" key="1">
    <source>
        <dbReference type="EMBL" id="MDI1487603.1"/>
    </source>
</evidence>
<evidence type="ECO:0008006" key="3">
    <source>
        <dbReference type="Google" id="ProtNLM"/>
    </source>
</evidence>